<dbReference type="RefSeq" id="XP_005764170.1">
    <property type="nucleotide sequence ID" value="XM_005764113.1"/>
</dbReference>
<dbReference type="SUPFAM" id="SSF47113">
    <property type="entry name" value="Histone-fold"/>
    <property type="match status" value="1"/>
</dbReference>
<dbReference type="GO" id="GO:0046982">
    <property type="term" value="F:protein heterodimerization activity"/>
    <property type="evidence" value="ECO:0007669"/>
    <property type="project" value="InterPro"/>
</dbReference>
<reference evidence="3" key="1">
    <citation type="journal article" date="2013" name="Nature">
        <title>Pan genome of the phytoplankton Emiliania underpins its global distribution.</title>
        <authorList>
            <person name="Read B.A."/>
            <person name="Kegel J."/>
            <person name="Klute M.J."/>
            <person name="Kuo A."/>
            <person name="Lefebvre S.C."/>
            <person name="Maumus F."/>
            <person name="Mayer C."/>
            <person name="Miller J."/>
            <person name="Monier A."/>
            <person name="Salamov A."/>
            <person name="Young J."/>
            <person name="Aguilar M."/>
            <person name="Claverie J.M."/>
            <person name="Frickenhaus S."/>
            <person name="Gonzalez K."/>
            <person name="Herman E.K."/>
            <person name="Lin Y.C."/>
            <person name="Napier J."/>
            <person name="Ogata H."/>
            <person name="Sarno A.F."/>
            <person name="Shmutz J."/>
            <person name="Schroeder D."/>
            <person name="de Vargas C."/>
            <person name="Verret F."/>
            <person name="von Dassow P."/>
            <person name="Valentin K."/>
            <person name="Van de Peer Y."/>
            <person name="Wheeler G."/>
            <person name="Dacks J.B."/>
            <person name="Delwiche C.F."/>
            <person name="Dyhrman S.T."/>
            <person name="Glockner G."/>
            <person name="John U."/>
            <person name="Richards T."/>
            <person name="Worden A.Z."/>
            <person name="Zhang X."/>
            <person name="Grigoriev I.V."/>
            <person name="Allen A.E."/>
            <person name="Bidle K."/>
            <person name="Borodovsky M."/>
            <person name="Bowler C."/>
            <person name="Brownlee C."/>
            <person name="Cock J.M."/>
            <person name="Elias M."/>
            <person name="Gladyshev V.N."/>
            <person name="Groth M."/>
            <person name="Guda C."/>
            <person name="Hadaegh A."/>
            <person name="Iglesias-Rodriguez M.D."/>
            <person name="Jenkins J."/>
            <person name="Jones B.M."/>
            <person name="Lawson T."/>
            <person name="Leese F."/>
            <person name="Lindquist E."/>
            <person name="Lobanov A."/>
            <person name="Lomsadze A."/>
            <person name="Malik S.B."/>
            <person name="Marsh M.E."/>
            <person name="Mackinder L."/>
            <person name="Mock T."/>
            <person name="Mueller-Roeber B."/>
            <person name="Pagarete A."/>
            <person name="Parker M."/>
            <person name="Probert I."/>
            <person name="Quesneville H."/>
            <person name="Raines C."/>
            <person name="Rensing S.A."/>
            <person name="Riano-Pachon D.M."/>
            <person name="Richier S."/>
            <person name="Rokitta S."/>
            <person name="Shiraiwa Y."/>
            <person name="Soanes D.M."/>
            <person name="van der Giezen M."/>
            <person name="Wahlund T.M."/>
            <person name="Williams B."/>
            <person name="Wilson W."/>
            <person name="Wolfe G."/>
            <person name="Wurch L.L."/>
        </authorList>
    </citation>
    <scope>NUCLEOTIDE SEQUENCE</scope>
</reference>
<feature type="compositionally biased region" description="Polar residues" evidence="1">
    <location>
        <begin position="1"/>
        <end position="16"/>
    </location>
</feature>
<dbReference type="HOGENOM" id="CLU_2163194_0_0_1"/>
<dbReference type="Gene3D" id="1.10.20.10">
    <property type="entry name" value="Histone, subunit A"/>
    <property type="match status" value="1"/>
</dbReference>
<organism evidence="2 3">
    <name type="scientific">Emiliania huxleyi (strain CCMP1516)</name>
    <dbReference type="NCBI Taxonomy" id="280463"/>
    <lineage>
        <taxon>Eukaryota</taxon>
        <taxon>Haptista</taxon>
        <taxon>Haptophyta</taxon>
        <taxon>Prymnesiophyceae</taxon>
        <taxon>Isochrysidales</taxon>
        <taxon>Noelaerhabdaceae</taxon>
        <taxon>Emiliania</taxon>
    </lineage>
</organism>
<dbReference type="AlphaFoldDB" id="A0A0D3IKF6"/>
<evidence type="ECO:0000313" key="2">
    <source>
        <dbReference type="EnsemblProtists" id="EOD11741"/>
    </source>
</evidence>
<proteinExistence type="predicted"/>
<evidence type="ECO:0000256" key="1">
    <source>
        <dbReference type="SAM" id="MobiDB-lite"/>
    </source>
</evidence>
<evidence type="ECO:0000313" key="3">
    <source>
        <dbReference type="Proteomes" id="UP000013827"/>
    </source>
</evidence>
<dbReference type="GeneID" id="17257894"/>
<dbReference type="InterPro" id="IPR009072">
    <property type="entry name" value="Histone-fold"/>
</dbReference>
<reference evidence="2" key="2">
    <citation type="submission" date="2024-10" db="UniProtKB">
        <authorList>
            <consortium name="EnsemblProtists"/>
        </authorList>
    </citation>
    <scope>IDENTIFICATION</scope>
</reference>
<protein>
    <recommendedName>
        <fullName evidence="4">Histone H2A/H2B/H3 domain-containing protein</fullName>
    </recommendedName>
</protein>
<dbReference type="KEGG" id="ehx:EMIHUDRAFT_247756"/>
<feature type="region of interest" description="Disordered" evidence="1">
    <location>
        <begin position="1"/>
        <end position="33"/>
    </location>
</feature>
<keyword evidence="3" id="KW-1185">Reference proteome</keyword>
<dbReference type="EnsemblProtists" id="EOD11741">
    <property type="protein sequence ID" value="EOD11741"/>
    <property type="gene ID" value="EMIHUDRAFT_247756"/>
</dbReference>
<dbReference type="Proteomes" id="UP000013827">
    <property type="component" value="Unassembled WGS sequence"/>
</dbReference>
<dbReference type="PaxDb" id="2903-EOD11741"/>
<evidence type="ECO:0008006" key="4">
    <source>
        <dbReference type="Google" id="ProtNLM"/>
    </source>
</evidence>
<name>A0A0D3IKF6_EMIH1</name>
<sequence length="111" mass="12164">MPTKQASKTPTVISKRSSTRERKAPQRFRPSASEMPSWLETMLHDIALKTVASSSLPFEASALAALEEALEPLLEELCKNALQRALADGRDEITIDDIQAVTKTVTAAKKK</sequence>
<accession>A0A0D3IKF6</accession>